<evidence type="ECO:0000313" key="8">
    <source>
        <dbReference type="Proteomes" id="UP000033566"/>
    </source>
</evidence>
<gene>
    <name evidence="7" type="primary">pdxR</name>
    <name evidence="7" type="ORF">UL81_10710</name>
</gene>
<dbReference type="CDD" id="cd07377">
    <property type="entry name" value="WHTH_GntR"/>
    <property type="match status" value="1"/>
</dbReference>
<accession>A0A0F6QYD2</accession>
<evidence type="ECO:0000256" key="1">
    <source>
        <dbReference type="ARBA" id="ARBA00005384"/>
    </source>
</evidence>
<evidence type="ECO:0000259" key="6">
    <source>
        <dbReference type="PROSITE" id="PS50949"/>
    </source>
</evidence>
<proteinExistence type="inferred from homology"/>
<dbReference type="GO" id="GO:0008483">
    <property type="term" value="F:transaminase activity"/>
    <property type="evidence" value="ECO:0007669"/>
    <property type="project" value="UniProtKB-KW"/>
</dbReference>
<dbReference type="RefSeq" id="WP_035106352.1">
    <property type="nucleotide sequence ID" value="NZ_CP011311.1"/>
</dbReference>
<comment type="similarity">
    <text evidence="1">In the C-terminal section; belongs to the class-I pyridoxal-phosphate-dependent aminotransferase family.</text>
</comment>
<dbReference type="InterPro" id="IPR051446">
    <property type="entry name" value="HTH_trans_reg/aminotransferase"/>
</dbReference>
<dbReference type="InterPro" id="IPR004839">
    <property type="entry name" value="Aminotransferase_I/II_large"/>
</dbReference>
<dbReference type="CDD" id="cd00609">
    <property type="entry name" value="AAT_like"/>
    <property type="match status" value="1"/>
</dbReference>
<dbReference type="SMART" id="SM00345">
    <property type="entry name" value="HTH_GNTR"/>
    <property type="match status" value="1"/>
</dbReference>
<dbReference type="PANTHER" id="PTHR46577:SF1">
    <property type="entry name" value="HTH-TYPE TRANSCRIPTIONAL REGULATORY PROTEIN GABR"/>
    <property type="match status" value="1"/>
</dbReference>
<dbReference type="OrthoDB" id="199743at2"/>
<keyword evidence="8" id="KW-1185">Reference proteome</keyword>
<keyword evidence="5" id="KW-0804">Transcription</keyword>
<reference evidence="7 8" key="1">
    <citation type="journal article" date="2015" name="Genome Announc.">
        <title>Complete Genome Sequence of Corynebacterium camporealensis DSM 44610, Isolated from the Milk of a Manchega Sheep with Subclinical Mastitis.</title>
        <authorList>
            <person name="Ruckert C."/>
            <person name="Albersmeier A."/>
            <person name="Winkler A."/>
            <person name="Tauch A."/>
        </authorList>
    </citation>
    <scope>NUCLEOTIDE SEQUENCE [LARGE SCALE GENOMIC DNA]</scope>
    <source>
        <strain evidence="7 8">DSM 44610</strain>
    </source>
</reference>
<keyword evidence="4" id="KW-0238">DNA-binding</keyword>
<keyword evidence="7" id="KW-0808">Transferase</keyword>
<dbReference type="Pfam" id="PF00155">
    <property type="entry name" value="Aminotran_1_2"/>
    <property type="match status" value="1"/>
</dbReference>
<dbReference type="InterPro" id="IPR036390">
    <property type="entry name" value="WH_DNA-bd_sf"/>
</dbReference>
<keyword evidence="3" id="KW-0805">Transcription regulation</keyword>
<dbReference type="PANTHER" id="PTHR46577">
    <property type="entry name" value="HTH-TYPE TRANSCRIPTIONAL REGULATORY PROTEIN GABR"/>
    <property type="match status" value="1"/>
</dbReference>
<feature type="domain" description="HTH gntR-type" evidence="6">
    <location>
        <begin position="11"/>
        <end position="79"/>
    </location>
</feature>
<evidence type="ECO:0000313" key="7">
    <source>
        <dbReference type="EMBL" id="AKE40075.1"/>
    </source>
</evidence>
<dbReference type="Pfam" id="PF00392">
    <property type="entry name" value="GntR"/>
    <property type="match status" value="1"/>
</dbReference>
<dbReference type="InterPro" id="IPR036388">
    <property type="entry name" value="WH-like_DNA-bd_sf"/>
</dbReference>
<evidence type="ECO:0000256" key="2">
    <source>
        <dbReference type="ARBA" id="ARBA00022898"/>
    </source>
</evidence>
<keyword evidence="2" id="KW-0663">Pyridoxal phosphate</keyword>
<dbReference type="HOGENOM" id="CLU_017584_0_1_11"/>
<dbReference type="KEGG" id="ccj:UL81_10710"/>
<evidence type="ECO:0000256" key="5">
    <source>
        <dbReference type="ARBA" id="ARBA00023163"/>
    </source>
</evidence>
<evidence type="ECO:0000256" key="3">
    <source>
        <dbReference type="ARBA" id="ARBA00023015"/>
    </source>
</evidence>
<evidence type="ECO:0000256" key="4">
    <source>
        <dbReference type="ARBA" id="ARBA00023125"/>
    </source>
</evidence>
<sequence length="440" mass="47196">MPLRLEPDVSRALPIQIAEAIRGQVTKGILLPGERVLSTRALATQLGVSRGSVVTAYDQLTAEGYLTAAVGSGTVINPQLPHAQAPETPGPLANKRASTGLTLTPGLPDTAGILTPEWRAAWREAANHPLSDTTELPREIAHHLRHMRGLKVDPRRIVVTAGARDGLTLLLRAIGGHLRIGVESPGYPSLRRIPAALGHDLIEVPTDHDGVTVPGVLDALIVTPSHQYPYGTSLPAARRAALVEWARDHDALIIEDDFDSELRYVGQPLPALTALGPEHTVLLGTFSSVISPSIACGYVVLPERLLEPVADIRRIFGQPVGAIPQAALAHYMASGALRRHTGRMRRAYKRRRDVVQDILSDVPGATLLPIIGGLHAVLLCDEAVVERAADNGLSLKPLRDYWGGAAAEEGIVLGFGHLSDEELRKALEILRSALEQPSHD</sequence>
<dbReference type="AlphaFoldDB" id="A0A0F6QYD2"/>
<organism evidence="7 8">
    <name type="scientific">Corynebacterium camporealensis</name>
    <dbReference type="NCBI Taxonomy" id="161896"/>
    <lineage>
        <taxon>Bacteria</taxon>
        <taxon>Bacillati</taxon>
        <taxon>Actinomycetota</taxon>
        <taxon>Actinomycetes</taxon>
        <taxon>Mycobacteriales</taxon>
        <taxon>Corynebacteriaceae</taxon>
        <taxon>Corynebacterium</taxon>
    </lineage>
</organism>
<dbReference type="GO" id="GO:0003700">
    <property type="term" value="F:DNA-binding transcription factor activity"/>
    <property type="evidence" value="ECO:0007669"/>
    <property type="project" value="InterPro"/>
</dbReference>
<dbReference type="EMBL" id="CP011311">
    <property type="protein sequence ID" value="AKE40075.1"/>
    <property type="molecule type" value="Genomic_DNA"/>
</dbReference>
<protein>
    <submittedName>
        <fullName evidence="7">Transcriptional regulator with HTH domain and aminotransferase domain</fullName>
    </submittedName>
</protein>
<dbReference type="InterPro" id="IPR000524">
    <property type="entry name" value="Tscrpt_reg_HTH_GntR"/>
</dbReference>
<dbReference type="InterPro" id="IPR015424">
    <property type="entry name" value="PyrdxlP-dep_Trfase"/>
</dbReference>
<dbReference type="SUPFAM" id="SSF46785">
    <property type="entry name" value="Winged helix' DNA-binding domain"/>
    <property type="match status" value="1"/>
</dbReference>
<name>A0A0F6QYD2_9CORY</name>
<keyword evidence="7" id="KW-0032">Aminotransferase</keyword>
<dbReference type="Gene3D" id="3.40.640.10">
    <property type="entry name" value="Type I PLP-dependent aspartate aminotransferase-like (Major domain)"/>
    <property type="match status" value="1"/>
</dbReference>
<dbReference type="Gene3D" id="1.10.10.10">
    <property type="entry name" value="Winged helix-like DNA-binding domain superfamily/Winged helix DNA-binding domain"/>
    <property type="match status" value="1"/>
</dbReference>
<dbReference type="GO" id="GO:0030170">
    <property type="term" value="F:pyridoxal phosphate binding"/>
    <property type="evidence" value="ECO:0007669"/>
    <property type="project" value="InterPro"/>
</dbReference>
<dbReference type="PATRIC" id="fig|161896.4.peg.2089"/>
<dbReference type="GO" id="GO:0003677">
    <property type="term" value="F:DNA binding"/>
    <property type="evidence" value="ECO:0007669"/>
    <property type="project" value="UniProtKB-KW"/>
</dbReference>
<dbReference type="Proteomes" id="UP000033566">
    <property type="component" value="Chromosome"/>
</dbReference>
<dbReference type="PROSITE" id="PS50949">
    <property type="entry name" value="HTH_GNTR"/>
    <property type="match status" value="1"/>
</dbReference>
<dbReference type="SUPFAM" id="SSF53383">
    <property type="entry name" value="PLP-dependent transferases"/>
    <property type="match status" value="1"/>
</dbReference>
<dbReference type="InterPro" id="IPR015421">
    <property type="entry name" value="PyrdxlP-dep_Trfase_major"/>
</dbReference>